<accession>A0ABR8NQV3</accession>
<dbReference type="Proteomes" id="UP000598426">
    <property type="component" value="Unassembled WGS sequence"/>
</dbReference>
<protein>
    <submittedName>
        <fullName evidence="3">DUF222 domain-containing protein</fullName>
    </submittedName>
</protein>
<organism evidence="3 4">
    <name type="scientific">Microbacterium helvum</name>
    <dbReference type="NCBI Taxonomy" id="2773713"/>
    <lineage>
        <taxon>Bacteria</taxon>
        <taxon>Bacillati</taxon>
        <taxon>Actinomycetota</taxon>
        <taxon>Actinomycetes</taxon>
        <taxon>Micrococcales</taxon>
        <taxon>Microbacteriaceae</taxon>
        <taxon>Microbacterium</taxon>
    </lineage>
</organism>
<evidence type="ECO:0000259" key="2">
    <source>
        <dbReference type="SMART" id="SM00507"/>
    </source>
</evidence>
<comment type="caution">
    <text evidence="3">The sequence shown here is derived from an EMBL/GenBank/DDBJ whole genome shotgun (WGS) entry which is preliminary data.</text>
</comment>
<name>A0ABR8NQV3_9MICO</name>
<dbReference type="Gene3D" id="1.10.30.50">
    <property type="match status" value="1"/>
</dbReference>
<sequence>MEARLLADAAGIVSDRETERRAKGRSSVHDLALREVSSELGAAMRLSDRTVQARMSAASSLVDGFAETHRALAEGTVDQAHAAAIVDCGVGIVDPVVRGEYERILLEAAGFETPPRLRAIARVVAARLDPEMAAELRRRAAGERRIRVIDLDDGMARLLADLPAVLAHAILDRLTQMAEVEHAAEADATLDRSAADPSDVVGPGDEPELSTGPAGESRSLDELRADIFADLVLTGAPGAHGEGDALAAIRAEVQITVPVLTAAGVGDDPALLAGYGPVDASMARELAAGATGWDRVMYHPHSGLPLAVDRYRPSAELRRFLRARDERCRFPGCTRTPTRCDVDHTRDHAKGGRTCEANLAHFCPRHHTLKHASAWRVRQCGGGVLEWISPTGRRYVDKPPSTVQFVPSSVFARLLAAEHTGDAPF</sequence>
<dbReference type="Pfam" id="PF02720">
    <property type="entry name" value="DUF222"/>
    <property type="match status" value="1"/>
</dbReference>
<reference evidence="3 4" key="1">
    <citation type="submission" date="2020-09" db="EMBL/GenBank/DDBJ databases">
        <title>Isolation and identification of active actinomycetes.</title>
        <authorList>
            <person name="Li X."/>
        </authorList>
    </citation>
    <scope>NUCLEOTIDE SEQUENCE [LARGE SCALE GENOMIC DNA]</scope>
    <source>
        <strain evidence="3 4">NEAU-LLC</strain>
    </source>
</reference>
<gene>
    <name evidence="3" type="ORF">IF188_15120</name>
</gene>
<evidence type="ECO:0000256" key="1">
    <source>
        <dbReference type="SAM" id="MobiDB-lite"/>
    </source>
</evidence>
<dbReference type="InterPro" id="IPR003615">
    <property type="entry name" value="HNH_nuc"/>
</dbReference>
<feature type="region of interest" description="Disordered" evidence="1">
    <location>
        <begin position="187"/>
        <end position="217"/>
    </location>
</feature>
<dbReference type="InterPro" id="IPR003870">
    <property type="entry name" value="DUF222"/>
</dbReference>
<dbReference type="CDD" id="cd00085">
    <property type="entry name" value="HNHc"/>
    <property type="match status" value="1"/>
</dbReference>
<proteinExistence type="predicted"/>
<dbReference type="EMBL" id="JACXZS010000010">
    <property type="protein sequence ID" value="MBD3943025.1"/>
    <property type="molecule type" value="Genomic_DNA"/>
</dbReference>
<feature type="domain" description="HNH nuclease" evidence="2">
    <location>
        <begin position="316"/>
        <end position="368"/>
    </location>
</feature>
<evidence type="ECO:0000313" key="4">
    <source>
        <dbReference type="Proteomes" id="UP000598426"/>
    </source>
</evidence>
<dbReference type="SMART" id="SM00507">
    <property type="entry name" value="HNHc"/>
    <property type="match status" value="1"/>
</dbReference>
<evidence type="ECO:0000313" key="3">
    <source>
        <dbReference type="EMBL" id="MBD3943025.1"/>
    </source>
</evidence>
<keyword evidence="4" id="KW-1185">Reference proteome</keyword>